<dbReference type="InterPro" id="IPR023184">
    <property type="entry name" value="Ubol_cytC_Rdtase_hinge_dom"/>
</dbReference>
<dbReference type="EMBL" id="KN551553">
    <property type="protein sequence ID" value="KHJ92119.1"/>
    <property type="molecule type" value="Genomic_DNA"/>
</dbReference>
<feature type="domain" description="Ubiquinol-cytochrome C reductase hinge" evidence="11">
    <location>
        <begin position="13"/>
        <end position="74"/>
    </location>
</feature>
<protein>
    <recommendedName>
        <fullName evidence="9">Cytochrome b-c1 complex subunit 6</fullName>
    </recommendedName>
</protein>
<dbReference type="SUPFAM" id="SSF81531">
    <property type="entry name" value="Non-heme 11 kDa protein of cytochrome bc1 complex (Ubiquinol-cytochrome c reductase)"/>
    <property type="match status" value="1"/>
</dbReference>
<comment type="subcellular location">
    <subcellularLocation>
        <location evidence="1">Mitochondrion inner membrane</location>
        <topology evidence="1">Peripheral membrane protein</topology>
        <orientation evidence="1">Intermembrane side</orientation>
    </subcellularLocation>
</comment>
<keyword evidence="4 9" id="KW-0679">Respiratory chain</keyword>
<evidence type="ECO:0000256" key="4">
    <source>
        <dbReference type="ARBA" id="ARBA00022660"/>
    </source>
</evidence>
<evidence type="ECO:0000256" key="3">
    <source>
        <dbReference type="ARBA" id="ARBA00022448"/>
    </source>
</evidence>
<dbReference type="PANTHER" id="PTHR15336">
    <property type="entry name" value="UBIQUINOL-CYTOCHROME C REDUCTASE COMPLEX 7.8 KDA PROTEIN"/>
    <property type="match status" value="1"/>
</dbReference>
<dbReference type="PANTHER" id="PTHR15336:SF0">
    <property type="entry name" value="CYTOCHROME B-C1 COMPLEX SUBUNIT 6, MITOCHONDRIAL"/>
    <property type="match status" value="1"/>
</dbReference>
<gene>
    <name evidence="12" type="ORF">OESDEN_08001</name>
</gene>
<evidence type="ECO:0000313" key="13">
    <source>
        <dbReference type="Proteomes" id="UP000053660"/>
    </source>
</evidence>
<evidence type="ECO:0000256" key="9">
    <source>
        <dbReference type="PIRNR" id="PIRNR000019"/>
    </source>
</evidence>
<feature type="disulfide bond" evidence="10">
    <location>
        <begin position="36"/>
        <end position="50"/>
    </location>
</feature>
<keyword evidence="7 9" id="KW-0496">Mitochondrion</keyword>
<comment type="function">
    <text evidence="9">Component of the ubiquinol-cytochrome c oxidoreductase, a multisubunit transmembrane complex that is part of the mitochondrial electron transport chain which drives oxidative phosphorylation.</text>
</comment>
<keyword evidence="3 9" id="KW-0813">Transport</keyword>
<dbReference type="Proteomes" id="UP000053660">
    <property type="component" value="Unassembled WGS sequence"/>
</dbReference>
<name>A0A0B1T4H7_OESDE</name>
<dbReference type="InterPro" id="IPR003422">
    <property type="entry name" value="Cyt_b-c1_6"/>
</dbReference>
<dbReference type="GO" id="GO:0006122">
    <property type="term" value="P:mitochondrial electron transport, ubiquinol to cytochrome c"/>
    <property type="evidence" value="ECO:0007669"/>
    <property type="project" value="InterPro"/>
</dbReference>
<evidence type="ECO:0000256" key="8">
    <source>
        <dbReference type="ARBA" id="ARBA00023136"/>
    </source>
</evidence>
<evidence type="ECO:0000313" key="12">
    <source>
        <dbReference type="EMBL" id="KHJ92119.1"/>
    </source>
</evidence>
<evidence type="ECO:0000256" key="6">
    <source>
        <dbReference type="ARBA" id="ARBA00022982"/>
    </source>
</evidence>
<evidence type="ECO:0000256" key="7">
    <source>
        <dbReference type="ARBA" id="ARBA00023128"/>
    </source>
</evidence>
<feature type="disulfide bond" evidence="10">
    <location>
        <begin position="22"/>
        <end position="64"/>
    </location>
</feature>
<comment type="similarity">
    <text evidence="2 9">Belongs to the UQCRH/QCR6 family.</text>
</comment>
<sequence>MSDDDAPLEEGVDQLEQWRARCAKKFPELKAQLDECNDRVNSRKQTEETCVQELWDFVEQVDKCAVRKAFLTLK</sequence>
<dbReference type="Gene3D" id="1.10.287.20">
    <property type="entry name" value="Ubiquinol-cytochrome C reductase hinge domain"/>
    <property type="match status" value="1"/>
</dbReference>
<evidence type="ECO:0000259" key="11">
    <source>
        <dbReference type="Pfam" id="PF02320"/>
    </source>
</evidence>
<dbReference type="OrthoDB" id="405848at2759"/>
<evidence type="ECO:0000256" key="2">
    <source>
        <dbReference type="ARBA" id="ARBA00006498"/>
    </source>
</evidence>
<dbReference type="AlphaFoldDB" id="A0A0B1T4H7"/>
<organism evidence="12 13">
    <name type="scientific">Oesophagostomum dentatum</name>
    <name type="common">Nodular worm</name>
    <dbReference type="NCBI Taxonomy" id="61180"/>
    <lineage>
        <taxon>Eukaryota</taxon>
        <taxon>Metazoa</taxon>
        <taxon>Ecdysozoa</taxon>
        <taxon>Nematoda</taxon>
        <taxon>Chromadorea</taxon>
        <taxon>Rhabditida</taxon>
        <taxon>Rhabditina</taxon>
        <taxon>Rhabditomorpha</taxon>
        <taxon>Strongyloidea</taxon>
        <taxon>Strongylidae</taxon>
        <taxon>Oesophagostomum</taxon>
    </lineage>
</organism>
<evidence type="ECO:0000256" key="10">
    <source>
        <dbReference type="PIRSR" id="PIRSR000019-1"/>
    </source>
</evidence>
<dbReference type="GO" id="GO:0005743">
    <property type="term" value="C:mitochondrial inner membrane"/>
    <property type="evidence" value="ECO:0007669"/>
    <property type="project" value="UniProtKB-SubCell"/>
</dbReference>
<reference evidence="12 13" key="1">
    <citation type="submission" date="2014-03" db="EMBL/GenBank/DDBJ databases">
        <title>Draft genome of the hookworm Oesophagostomum dentatum.</title>
        <authorList>
            <person name="Mitreva M."/>
        </authorList>
    </citation>
    <scope>NUCLEOTIDE SEQUENCE [LARGE SCALE GENOMIC DNA]</scope>
    <source>
        <strain evidence="12 13">OD-Hann</strain>
    </source>
</reference>
<proteinExistence type="inferred from homology"/>
<dbReference type="Pfam" id="PF02320">
    <property type="entry name" value="UCR_hinge"/>
    <property type="match status" value="1"/>
</dbReference>
<evidence type="ECO:0000256" key="5">
    <source>
        <dbReference type="ARBA" id="ARBA00022792"/>
    </source>
</evidence>
<evidence type="ECO:0000256" key="1">
    <source>
        <dbReference type="ARBA" id="ARBA00004137"/>
    </source>
</evidence>
<dbReference type="InterPro" id="IPR036811">
    <property type="entry name" value="Ubol_cytC_Rdtase_hinge_dom_sf"/>
</dbReference>
<accession>A0A0B1T4H7</accession>
<keyword evidence="8 9" id="KW-0472">Membrane</keyword>
<keyword evidence="13" id="KW-1185">Reference proteome</keyword>
<dbReference type="PIRSF" id="PIRSF000019">
    <property type="entry name" value="Bc1_11K"/>
    <property type="match status" value="1"/>
</dbReference>
<keyword evidence="5 9" id="KW-0999">Mitochondrion inner membrane</keyword>
<keyword evidence="10" id="KW-1015">Disulfide bond</keyword>
<keyword evidence="6 9" id="KW-0249">Electron transport</keyword>